<evidence type="ECO:0000313" key="4">
    <source>
        <dbReference type="EMBL" id="TWD89622.1"/>
    </source>
</evidence>
<proteinExistence type="inferred from homology"/>
<accession>A0A561CF00</accession>
<dbReference type="SUPFAM" id="SSF51735">
    <property type="entry name" value="NAD(P)-binding Rossmann-fold domains"/>
    <property type="match status" value="1"/>
</dbReference>
<dbReference type="AlphaFoldDB" id="A0A561CF00"/>
<organism evidence="4 5">
    <name type="scientific">Neobacillus bataviensis</name>
    <dbReference type="NCBI Taxonomy" id="220685"/>
    <lineage>
        <taxon>Bacteria</taxon>
        <taxon>Bacillati</taxon>
        <taxon>Bacillota</taxon>
        <taxon>Bacilli</taxon>
        <taxon>Bacillales</taxon>
        <taxon>Bacillaceae</taxon>
        <taxon>Neobacillus</taxon>
    </lineage>
</organism>
<dbReference type="Pfam" id="PF13561">
    <property type="entry name" value="adh_short_C2"/>
    <property type="match status" value="1"/>
</dbReference>
<dbReference type="GO" id="GO:0030497">
    <property type="term" value="P:fatty acid elongation"/>
    <property type="evidence" value="ECO:0007669"/>
    <property type="project" value="TreeGrafter"/>
</dbReference>
<dbReference type="InterPro" id="IPR020904">
    <property type="entry name" value="Sc_DH/Rdtase_CS"/>
</dbReference>
<keyword evidence="2" id="KW-0560">Oxidoreductase</keyword>
<dbReference type="GO" id="GO:0016616">
    <property type="term" value="F:oxidoreductase activity, acting on the CH-OH group of donors, NAD or NADP as acceptor"/>
    <property type="evidence" value="ECO:0007669"/>
    <property type="project" value="UniProtKB-ARBA"/>
</dbReference>
<dbReference type="FunFam" id="3.40.50.720:FF:000173">
    <property type="entry name" value="3-oxoacyl-[acyl-carrier protein] reductase"/>
    <property type="match status" value="1"/>
</dbReference>
<comment type="caution">
    <text evidence="4">The sequence shown here is derived from an EMBL/GenBank/DDBJ whole genome shotgun (WGS) entry which is preliminary data.</text>
</comment>
<protein>
    <submittedName>
        <fullName evidence="4">3-oxoacyl-[acyl-carrier protein] reductase</fullName>
    </submittedName>
</protein>
<dbReference type="InterPro" id="IPR057326">
    <property type="entry name" value="KR_dom"/>
</dbReference>
<dbReference type="InterPro" id="IPR036291">
    <property type="entry name" value="NAD(P)-bd_dom_sf"/>
</dbReference>
<evidence type="ECO:0000256" key="2">
    <source>
        <dbReference type="ARBA" id="ARBA00023002"/>
    </source>
</evidence>
<dbReference type="PANTHER" id="PTHR42760">
    <property type="entry name" value="SHORT-CHAIN DEHYDROGENASES/REDUCTASES FAMILY MEMBER"/>
    <property type="match status" value="1"/>
</dbReference>
<dbReference type="SMART" id="SM00822">
    <property type="entry name" value="PKS_KR"/>
    <property type="match status" value="1"/>
</dbReference>
<name>A0A561CF00_9BACI</name>
<dbReference type="PRINTS" id="PR00081">
    <property type="entry name" value="GDHRDH"/>
</dbReference>
<evidence type="ECO:0000259" key="3">
    <source>
        <dbReference type="SMART" id="SM00822"/>
    </source>
</evidence>
<dbReference type="PROSITE" id="PS00061">
    <property type="entry name" value="ADH_SHORT"/>
    <property type="match status" value="1"/>
</dbReference>
<dbReference type="PANTHER" id="PTHR42760:SF40">
    <property type="entry name" value="3-OXOACYL-[ACYL-CARRIER-PROTEIN] REDUCTASE, CHLOROPLASTIC"/>
    <property type="match status" value="1"/>
</dbReference>
<evidence type="ECO:0000256" key="1">
    <source>
        <dbReference type="ARBA" id="ARBA00006484"/>
    </source>
</evidence>
<evidence type="ECO:0000313" key="5">
    <source>
        <dbReference type="Proteomes" id="UP000319671"/>
    </source>
</evidence>
<dbReference type="NCBIfam" id="NF009466">
    <property type="entry name" value="PRK12826.1-2"/>
    <property type="match status" value="1"/>
</dbReference>
<dbReference type="Proteomes" id="UP000319671">
    <property type="component" value="Unassembled WGS sequence"/>
</dbReference>
<dbReference type="EMBL" id="VIVN01000026">
    <property type="protein sequence ID" value="TWD89622.1"/>
    <property type="molecule type" value="Genomic_DNA"/>
</dbReference>
<feature type="domain" description="Ketoreductase" evidence="3">
    <location>
        <begin position="7"/>
        <end position="182"/>
    </location>
</feature>
<gene>
    <name evidence="4" type="ORF">FB550_12619</name>
</gene>
<keyword evidence="5" id="KW-1185">Reference proteome</keyword>
<dbReference type="Gene3D" id="3.40.50.720">
    <property type="entry name" value="NAD(P)-binding Rossmann-like Domain"/>
    <property type="match status" value="1"/>
</dbReference>
<sequence length="254" mass="27611">MGLFDGKIAIVTGGARGVGEVTVRQLLIQGARVAIFDRLAEGAKKKFKDHEERILEITVDVSNLSDVEKAVRLVGETYHRIDVIVNNAGILQDNFIEEMTEEEWDQVIDINLKGSFNCCKAVTPYMKRQKYGKIVNVSSLAALGATARVNYAASKAGIQGMTRALALELGHSGIFVNAVAPGYIETDMSRVSEAFASKRGIADFDSFKKAYIAKNPIQRFGQPEDVANVIEFLASDKSAYVTGQIIYVSGSPGL</sequence>
<dbReference type="RefSeq" id="WP_144568472.1">
    <property type="nucleotide sequence ID" value="NZ_VIVN01000026.1"/>
</dbReference>
<dbReference type="InterPro" id="IPR002347">
    <property type="entry name" value="SDR_fam"/>
</dbReference>
<reference evidence="4 5" key="1">
    <citation type="submission" date="2019-06" db="EMBL/GenBank/DDBJ databases">
        <title>Sorghum-associated microbial communities from plants grown in Nebraska, USA.</title>
        <authorList>
            <person name="Schachtman D."/>
        </authorList>
    </citation>
    <scope>NUCLEOTIDE SEQUENCE [LARGE SCALE GENOMIC DNA]</scope>
    <source>
        <strain evidence="4 5">2482</strain>
    </source>
</reference>
<dbReference type="PRINTS" id="PR00080">
    <property type="entry name" value="SDRFAMILY"/>
</dbReference>
<comment type="similarity">
    <text evidence="1">Belongs to the short-chain dehydrogenases/reductases (SDR) family.</text>
</comment>